<dbReference type="AlphaFoldDB" id="A0A494VHN8"/>
<dbReference type="RefSeq" id="WP_119407976.1">
    <property type="nucleotide sequence ID" value="NZ_CP032869.1"/>
</dbReference>
<dbReference type="InterPro" id="IPR001387">
    <property type="entry name" value="Cro/C1-type_HTH"/>
</dbReference>
<keyword evidence="3" id="KW-1185">Reference proteome</keyword>
<gene>
    <name evidence="2" type="ORF">HYN43_002635</name>
</gene>
<name>A0A494VHN8_9SPHI</name>
<dbReference type="Proteomes" id="UP000270046">
    <property type="component" value="Chromosome"/>
</dbReference>
<dbReference type="GO" id="GO:0003677">
    <property type="term" value="F:DNA binding"/>
    <property type="evidence" value="ECO:0007669"/>
    <property type="project" value="InterPro"/>
</dbReference>
<evidence type="ECO:0000313" key="3">
    <source>
        <dbReference type="Proteomes" id="UP000270046"/>
    </source>
</evidence>
<dbReference type="KEGG" id="muh:HYN43_002635"/>
<proteinExistence type="predicted"/>
<sequence>MAKGSLTRLGLFLAKKAVNKSVLAKMTGISTFRLSQLSINPASHLRVNELYLIALALDIKPVELLEYVCVDVVLPRSTSKE</sequence>
<protein>
    <submittedName>
        <fullName evidence="2">XRE family transcriptional regulator</fullName>
    </submittedName>
</protein>
<dbReference type="SUPFAM" id="SSF47413">
    <property type="entry name" value="lambda repressor-like DNA-binding domains"/>
    <property type="match status" value="1"/>
</dbReference>
<dbReference type="InterPro" id="IPR010982">
    <property type="entry name" value="Lambda_DNA-bd_dom_sf"/>
</dbReference>
<evidence type="ECO:0000259" key="1">
    <source>
        <dbReference type="Pfam" id="PF13443"/>
    </source>
</evidence>
<dbReference type="OrthoDB" id="1123008at2"/>
<organism evidence="2 3">
    <name type="scientific">Mucilaginibacter celer</name>
    <dbReference type="NCBI Taxonomy" id="2305508"/>
    <lineage>
        <taxon>Bacteria</taxon>
        <taxon>Pseudomonadati</taxon>
        <taxon>Bacteroidota</taxon>
        <taxon>Sphingobacteriia</taxon>
        <taxon>Sphingobacteriales</taxon>
        <taxon>Sphingobacteriaceae</taxon>
        <taxon>Mucilaginibacter</taxon>
    </lineage>
</organism>
<dbReference type="EMBL" id="CP032869">
    <property type="protein sequence ID" value="AYL94256.1"/>
    <property type="molecule type" value="Genomic_DNA"/>
</dbReference>
<accession>A0A494VHN8</accession>
<evidence type="ECO:0000313" key="2">
    <source>
        <dbReference type="EMBL" id="AYL94256.1"/>
    </source>
</evidence>
<dbReference type="Pfam" id="PF13443">
    <property type="entry name" value="HTH_26"/>
    <property type="match status" value="1"/>
</dbReference>
<reference evidence="2 3" key="1">
    <citation type="submission" date="2018-10" db="EMBL/GenBank/DDBJ databases">
        <title>Genome sequencing of Mucilaginibacter sp. HYN0043.</title>
        <authorList>
            <person name="Kim M."/>
            <person name="Yi H."/>
        </authorList>
    </citation>
    <scope>NUCLEOTIDE SEQUENCE [LARGE SCALE GENOMIC DNA]</scope>
    <source>
        <strain evidence="2 3">HYN0043</strain>
    </source>
</reference>
<feature type="domain" description="HTH cro/C1-type" evidence="1">
    <location>
        <begin position="10"/>
        <end position="68"/>
    </location>
</feature>